<dbReference type="EMBL" id="JABSTQ010009776">
    <property type="protein sequence ID" value="KAG0426033.1"/>
    <property type="molecule type" value="Genomic_DNA"/>
</dbReference>
<gene>
    <name evidence="1" type="ORF">HPB47_026852</name>
</gene>
<dbReference type="Proteomes" id="UP000805193">
    <property type="component" value="Unassembled WGS sequence"/>
</dbReference>
<evidence type="ECO:0000313" key="1">
    <source>
        <dbReference type="EMBL" id="KAG0426033.1"/>
    </source>
</evidence>
<proteinExistence type="predicted"/>
<accession>A0AC60PY36</accession>
<sequence length="143" mass="15215">MLWGSVRPRPPGVPSFPHFLAPFARSSRALPRPSGPSPAHPDPWTGMRPSGIVRGPGRGGHVLGGGEDTKREAGQGGLSSETADWTVRVAVTTGTTTRTTRTTEADHRGRARHVPIGRRLGSDPHNLAPTWEPDRLAVAFAPP</sequence>
<name>A0AC60PY36_IXOPE</name>
<keyword evidence="2" id="KW-1185">Reference proteome</keyword>
<comment type="caution">
    <text evidence="1">The sequence shown here is derived from an EMBL/GenBank/DDBJ whole genome shotgun (WGS) entry which is preliminary data.</text>
</comment>
<protein>
    <submittedName>
        <fullName evidence="1">Uncharacterized protein</fullName>
    </submittedName>
</protein>
<evidence type="ECO:0000313" key="2">
    <source>
        <dbReference type="Proteomes" id="UP000805193"/>
    </source>
</evidence>
<organism evidence="1 2">
    <name type="scientific">Ixodes persulcatus</name>
    <name type="common">Taiga tick</name>
    <dbReference type="NCBI Taxonomy" id="34615"/>
    <lineage>
        <taxon>Eukaryota</taxon>
        <taxon>Metazoa</taxon>
        <taxon>Ecdysozoa</taxon>
        <taxon>Arthropoda</taxon>
        <taxon>Chelicerata</taxon>
        <taxon>Arachnida</taxon>
        <taxon>Acari</taxon>
        <taxon>Parasitiformes</taxon>
        <taxon>Ixodida</taxon>
        <taxon>Ixodoidea</taxon>
        <taxon>Ixodidae</taxon>
        <taxon>Ixodinae</taxon>
        <taxon>Ixodes</taxon>
    </lineage>
</organism>
<reference evidence="1 2" key="1">
    <citation type="journal article" date="2020" name="Cell">
        <title>Large-Scale Comparative Analyses of Tick Genomes Elucidate Their Genetic Diversity and Vector Capacities.</title>
        <authorList>
            <consortium name="Tick Genome and Microbiome Consortium (TIGMIC)"/>
            <person name="Jia N."/>
            <person name="Wang J."/>
            <person name="Shi W."/>
            <person name="Du L."/>
            <person name="Sun Y."/>
            <person name="Zhan W."/>
            <person name="Jiang J.F."/>
            <person name="Wang Q."/>
            <person name="Zhang B."/>
            <person name="Ji P."/>
            <person name="Bell-Sakyi L."/>
            <person name="Cui X.M."/>
            <person name="Yuan T.T."/>
            <person name="Jiang B.G."/>
            <person name="Yang W.F."/>
            <person name="Lam T.T."/>
            <person name="Chang Q.C."/>
            <person name="Ding S.J."/>
            <person name="Wang X.J."/>
            <person name="Zhu J.G."/>
            <person name="Ruan X.D."/>
            <person name="Zhao L."/>
            <person name="Wei J.T."/>
            <person name="Ye R.Z."/>
            <person name="Que T.C."/>
            <person name="Du C.H."/>
            <person name="Zhou Y.H."/>
            <person name="Cheng J.X."/>
            <person name="Dai P.F."/>
            <person name="Guo W.B."/>
            <person name="Han X.H."/>
            <person name="Huang E.J."/>
            <person name="Li L.F."/>
            <person name="Wei W."/>
            <person name="Gao Y.C."/>
            <person name="Liu J.Z."/>
            <person name="Shao H.Z."/>
            <person name="Wang X."/>
            <person name="Wang C.C."/>
            <person name="Yang T.C."/>
            <person name="Huo Q.B."/>
            <person name="Li W."/>
            <person name="Chen H.Y."/>
            <person name="Chen S.E."/>
            <person name="Zhou L.G."/>
            <person name="Ni X.B."/>
            <person name="Tian J.H."/>
            <person name="Sheng Y."/>
            <person name="Liu T."/>
            <person name="Pan Y.S."/>
            <person name="Xia L.Y."/>
            <person name="Li J."/>
            <person name="Zhao F."/>
            <person name="Cao W.C."/>
        </authorList>
    </citation>
    <scope>NUCLEOTIDE SEQUENCE [LARGE SCALE GENOMIC DNA]</scope>
    <source>
        <strain evidence="1">Iper-2018</strain>
    </source>
</reference>